<proteinExistence type="predicted"/>
<name>A0A6M5Z1T2_9BACT</name>
<dbReference type="AlphaFoldDB" id="A0A6M5Z1T2"/>
<gene>
    <name evidence="1" type="ORF">FTUN_7192</name>
</gene>
<dbReference type="KEGG" id="ftj:FTUN_7192"/>
<dbReference type="Proteomes" id="UP000503447">
    <property type="component" value="Chromosome"/>
</dbReference>
<sequence length="116" mass="13357">MCRVGSGAPPTLLWYLLRLSGERRVLRVFWRGRVRAPEYSTPPVEQIRNRRVRDIRGSRLCRACPPNSRGRRTGRLNIGIQDCDRIEAAGSDSRFTSTRPYFQLCGGVKFRIIRPP</sequence>
<dbReference type="EMBL" id="CP053452">
    <property type="protein sequence ID" value="QJW99580.1"/>
    <property type="molecule type" value="Genomic_DNA"/>
</dbReference>
<reference evidence="2" key="1">
    <citation type="submission" date="2020-05" db="EMBL/GenBank/DDBJ databases">
        <title>Frigoriglobus tundricola gen. nov., sp. nov., a psychrotolerant cellulolytic planctomycete of the family Gemmataceae with two divergent copies of 16S rRNA gene.</title>
        <authorList>
            <person name="Kulichevskaya I.S."/>
            <person name="Ivanova A.A."/>
            <person name="Naumoff D.G."/>
            <person name="Beletsky A.V."/>
            <person name="Rijpstra W.I.C."/>
            <person name="Sinninghe Damste J.S."/>
            <person name="Mardanov A.V."/>
            <person name="Ravin N.V."/>
            <person name="Dedysh S.N."/>
        </authorList>
    </citation>
    <scope>NUCLEOTIDE SEQUENCE [LARGE SCALE GENOMIC DNA]</scope>
    <source>
        <strain evidence="2">PL17</strain>
    </source>
</reference>
<protein>
    <submittedName>
        <fullName evidence="1">Uncharacterized protein</fullName>
    </submittedName>
</protein>
<keyword evidence="2" id="KW-1185">Reference proteome</keyword>
<organism evidence="1 2">
    <name type="scientific">Frigoriglobus tundricola</name>
    <dbReference type="NCBI Taxonomy" id="2774151"/>
    <lineage>
        <taxon>Bacteria</taxon>
        <taxon>Pseudomonadati</taxon>
        <taxon>Planctomycetota</taxon>
        <taxon>Planctomycetia</taxon>
        <taxon>Gemmatales</taxon>
        <taxon>Gemmataceae</taxon>
        <taxon>Frigoriglobus</taxon>
    </lineage>
</organism>
<evidence type="ECO:0000313" key="1">
    <source>
        <dbReference type="EMBL" id="QJW99580.1"/>
    </source>
</evidence>
<accession>A0A6M5Z1T2</accession>
<evidence type="ECO:0000313" key="2">
    <source>
        <dbReference type="Proteomes" id="UP000503447"/>
    </source>
</evidence>